<organism evidence="4 5">
    <name type="scientific">Patiria miniata</name>
    <name type="common">Bat star</name>
    <name type="synonym">Asterina miniata</name>
    <dbReference type="NCBI Taxonomy" id="46514"/>
    <lineage>
        <taxon>Eukaryota</taxon>
        <taxon>Metazoa</taxon>
        <taxon>Echinodermata</taxon>
        <taxon>Eleutherozoa</taxon>
        <taxon>Asterozoa</taxon>
        <taxon>Asteroidea</taxon>
        <taxon>Valvatacea</taxon>
        <taxon>Valvatida</taxon>
        <taxon>Asterinidae</taxon>
        <taxon>Patiria</taxon>
    </lineage>
</organism>
<feature type="domain" description="RRM" evidence="2">
    <location>
        <begin position="484"/>
        <end position="538"/>
    </location>
</feature>
<evidence type="ECO:0000259" key="3">
    <source>
        <dbReference type="Pfam" id="PF03399"/>
    </source>
</evidence>
<feature type="region of interest" description="Disordered" evidence="1">
    <location>
        <begin position="407"/>
        <end position="474"/>
    </location>
</feature>
<feature type="region of interest" description="Disordered" evidence="1">
    <location>
        <begin position="603"/>
        <end position="622"/>
    </location>
</feature>
<evidence type="ECO:0000313" key="5">
    <source>
        <dbReference type="Proteomes" id="UP000887568"/>
    </source>
</evidence>
<feature type="region of interest" description="Disordered" evidence="1">
    <location>
        <begin position="208"/>
        <end position="373"/>
    </location>
</feature>
<dbReference type="InterPro" id="IPR045107">
    <property type="entry name" value="SAC3/GANP/THP3"/>
</dbReference>
<feature type="compositionally biased region" description="Low complexity" evidence="1">
    <location>
        <begin position="125"/>
        <end position="139"/>
    </location>
</feature>
<dbReference type="SUPFAM" id="SSF54928">
    <property type="entry name" value="RNA-binding domain, RBD"/>
    <property type="match status" value="1"/>
</dbReference>
<feature type="compositionally biased region" description="Basic and acidic residues" evidence="1">
    <location>
        <begin position="322"/>
        <end position="337"/>
    </location>
</feature>
<dbReference type="GO" id="GO:0005737">
    <property type="term" value="C:cytoplasm"/>
    <property type="evidence" value="ECO:0007669"/>
    <property type="project" value="TreeGrafter"/>
</dbReference>
<dbReference type="GO" id="GO:0070390">
    <property type="term" value="C:transcription export complex 2"/>
    <property type="evidence" value="ECO:0007669"/>
    <property type="project" value="TreeGrafter"/>
</dbReference>
<dbReference type="GeneID" id="119724492"/>
<feature type="compositionally biased region" description="Basic and acidic residues" evidence="1">
    <location>
        <begin position="559"/>
        <end position="579"/>
    </location>
</feature>
<dbReference type="Gene3D" id="1.25.40.990">
    <property type="match status" value="1"/>
</dbReference>
<feature type="compositionally biased region" description="Basic and acidic residues" evidence="1">
    <location>
        <begin position="441"/>
        <end position="458"/>
    </location>
</feature>
<feature type="compositionally biased region" description="Basic and acidic residues" evidence="1">
    <location>
        <begin position="303"/>
        <end position="314"/>
    </location>
</feature>
<evidence type="ECO:0000256" key="1">
    <source>
        <dbReference type="SAM" id="MobiDB-lite"/>
    </source>
</evidence>
<feature type="compositionally biased region" description="Polar residues" evidence="1">
    <location>
        <begin position="287"/>
        <end position="298"/>
    </location>
</feature>
<dbReference type="AlphaFoldDB" id="A0A913ZJH4"/>
<dbReference type="Pfam" id="PF00076">
    <property type="entry name" value="RRM_1"/>
    <property type="match status" value="1"/>
</dbReference>
<accession>A0A913ZJH4</accession>
<dbReference type="EnsemblMetazoa" id="XM_038195571.1">
    <property type="protein sequence ID" value="XP_038051499.1"/>
    <property type="gene ID" value="LOC119724492"/>
</dbReference>
<feature type="compositionally biased region" description="Polar residues" evidence="1">
    <location>
        <begin position="607"/>
        <end position="618"/>
    </location>
</feature>
<feature type="compositionally biased region" description="Low complexity" evidence="1">
    <location>
        <begin position="356"/>
        <end position="367"/>
    </location>
</feature>
<dbReference type="GO" id="GO:0006406">
    <property type="term" value="P:mRNA export from nucleus"/>
    <property type="evidence" value="ECO:0007669"/>
    <property type="project" value="TreeGrafter"/>
</dbReference>
<dbReference type="Proteomes" id="UP000887568">
    <property type="component" value="Unplaced"/>
</dbReference>
<dbReference type="GO" id="GO:0003723">
    <property type="term" value="F:RNA binding"/>
    <property type="evidence" value="ECO:0007669"/>
    <property type="project" value="InterPro"/>
</dbReference>
<reference evidence="4" key="1">
    <citation type="submission" date="2022-11" db="UniProtKB">
        <authorList>
            <consortium name="EnsemblMetazoa"/>
        </authorList>
    </citation>
    <scope>IDENTIFICATION</scope>
</reference>
<feature type="compositionally biased region" description="Basic and acidic residues" evidence="1">
    <location>
        <begin position="409"/>
        <end position="434"/>
    </location>
</feature>
<feature type="region of interest" description="Disordered" evidence="1">
    <location>
        <begin position="552"/>
        <end position="579"/>
    </location>
</feature>
<dbReference type="PANTHER" id="PTHR12436">
    <property type="entry name" value="80 KDA MCM3-ASSOCIATED PROTEIN"/>
    <property type="match status" value="1"/>
</dbReference>
<proteinExistence type="predicted"/>
<dbReference type="InterPro" id="IPR000504">
    <property type="entry name" value="RRM_dom"/>
</dbReference>
<evidence type="ECO:0008006" key="6">
    <source>
        <dbReference type="Google" id="ProtNLM"/>
    </source>
</evidence>
<dbReference type="OMA" id="DLMEKCA"/>
<name>A0A913ZJH4_PATMI</name>
<feature type="compositionally biased region" description="Low complexity" evidence="1">
    <location>
        <begin position="461"/>
        <end position="472"/>
    </location>
</feature>
<evidence type="ECO:0000313" key="4">
    <source>
        <dbReference type="EnsemblMetazoa" id="XP_038051499.1"/>
    </source>
</evidence>
<dbReference type="OrthoDB" id="21502at2759"/>
<dbReference type="InterPro" id="IPR012677">
    <property type="entry name" value="Nucleotide-bd_a/b_plait_sf"/>
</dbReference>
<dbReference type="Pfam" id="PF03399">
    <property type="entry name" value="SAC3_GANP"/>
    <property type="match status" value="1"/>
</dbReference>
<evidence type="ECO:0000259" key="2">
    <source>
        <dbReference type="Pfam" id="PF00076"/>
    </source>
</evidence>
<dbReference type="PANTHER" id="PTHR12436:SF3">
    <property type="entry name" value="GERMINAL-CENTER ASSOCIATED NUCLEAR PROTEIN"/>
    <property type="match status" value="1"/>
</dbReference>
<keyword evidence="5" id="KW-1185">Reference proteome</keyword>
<feature type="domain" description="SAC3/GANP/THP3 conserved" evidence="3">
    <location>
        <begin position="679"/>
        <end position="863"/>
    </location>
</feature>
<feature type="compositionally biased region" description="Basic and acidic residues" evidence="1">
    <location>
        <begin position="50"/>
        <end position="62"/>
    </location>
</feature>
<protein>
    <recommendedName>
        <fullName evidence="6">Germinal-center associated nuclear protein</fullName>
    </recommendedName>
</protein>
<sequence>MSSRSSYNQKKKKEALRRLSSQGGPRGIRTPRATPDELQTQGRSSRSVRRQRDLMEAEEHHSGRGLFSGRRVIATDSPSSGTHLVIQANLGAQSSGTDTPDTDPDTPRRVVTSQTTLQPNVKGPLLFSKTSELSSSSASDGTLAGAGVSGGMFGSPQKSSNESGVHVSEARNQFQSSPARKSLFQTESSNLFPFRPAFGSASTRVLQTSNKGTDSAGSRFGQAFTKDSVAEGPSEVSSPNSSPAEVPGSLVKSQEAAPGLDSVTRNLFGKASAKTTDPYPPLFGKSSIKSEQMSTSPTKVHFRREVPIEGETKPHSKVLFGKVKEPSSHHERSDVSSKRQLSPGRSEAASKRTLTSFDDPFSSASSDITDLETFGADTIKRDSKQKKPVIKRSGLFGKAIAEASGKSLDSLREADQRGSHASSRESHQSHSHSPERKRRSPDRPQEDERKRSRDESKPARRSSSSSSASRRLASPDEIKHLQAIIIKGVPPMVNNRVYIKEFFSEYGPVTRVYTNPAKHSATVYFANHDSAAYAKKKVRVLKRGTKPVTIFWRQGDQGSKSENRQSQDDQKVPSTRRDVIKQTNVRQSLAPFNRKIETKVNPEDGSSIVTQGSSTISSAGRPKMTNLSVPGHLLSKQVGLTAQERYDILEDRDKIIRQGLKKKSNLAFLAAIKGTCPDMCPEKERYMRVVQRRLHPYEVLQGTSDKVNHETAVKEYSRSSADQEEPLPHEMRPAPVLTLTMNYLMRHVMNMGRDGHWEGWFDFLWSRTRGIRKDITQQDLYDLTAIDLMEKCARFHIFCSHRLCEEDRSTIDPKINNENLTKCMQSLKQFYHDLASEGVVCPNEAEFRAYDVLLNLNDRDILR</sequence>
<dbReference type="InterPro" id="IPR035979">
    <property type="entry name" value="RBD_domain_sf"/>
</dbReference>
<dbReference type="InterPro" id="IPR005062">
    <property type="entry name" value="SAC3/GANP/THP3_conserved"/>
</dbReference>
<feature type="region of interest" description="Disordered" evidence="1">
    <location>
        <begin position="1"/>
        <end position="182"/>
    </location>
</feature>
<dbReference type="RefSeq" id="XP_038051499.1">
    <property type="nucleotide sequence ID" value="XM_038195571.1"/>
</dbReference>
<feature type="compositionally biased region" description="Polar residues" evidence="1">
    <location>
        <begin position="170"/>
        <end position="182"/>
    </location>
</feature>
<dbReference type="Gene3D" id="3.30.70.330">
    <property type="match status" value="1"/>
</dbReference>